<comment type="caution">
    <text evidence="1">The sequence shown here is derived from an EMBL/GenBank/DDBJ whole genome shotgun (WGS) entry which is preliminary data.</text>
</comment>
<proteinExistence type="predicted"/>
<dbReference type="EMBL" id="JASCZI010060661">
    <property type="protein sequence ID" value="MED6135078.1"/>
    <property type="molecule type" value="Genomic_DNA"/>
</dbReference>
<dbReference type="Proteomes" id="UP001341840">
    <property type="component" value="Unassembled WGS sequence"/>
</dbReference>
<protein>
    <submittedName>
        <fullName evidence="1">Uncharacterized protein</fullName>
    </submittedName>
</protein>
<name>A0ABU6SGE2_9FABA</name>
<gene>
    <name evidence="1" type="ORF">PIB30_042809</name>
</gene>
<reference evidence="1 2" key="1">
    <citation type="journal article" date="2023" name="Plants (Basel)">
        <title>Bridging the Gap: Combining Genomics and Transcriptomics Approaches to Understand Stylosanthes scabra, an Orphan Legume from the Brazilian Caatinga.</title>
        <authorList>
            <person name="Ferreira-Neto J.R.C."/>
            <person name="da Silva M.D."/>
            <person name="Binneck E."/>
            <person name="de Melo N.F."/>
            <person name="da Silva R.H."/>
            <person name="de Melo A.L.T.M."/>
            <person name="Pandolfi V."/>
            <person name="Bustamante F.O."/>
            <person name="Brasileiro-Vidal A.C."/>
            <person name="Benko-Iseppon A.M."/>
        </authorList>
    </citation>
    <scope>NUCLEOTIDE SEQUENCE [LARGE SCALE GENOMIC DNA]</scope>
    <source>
        <tissue evidence="1">Leaves</tissue>
    </source>
</reference>
<sequence length="74" mass="7889">MQKIAKELTKIGKDESGPSWTNLRAVTHTLFVYNLPLAGHLLVTPLSVSPSLLSLAVSSPLLFGRSLLPFSATG</sequence>
<accession>A0ABU6SGE2</accession>
<organism evidence="1 2">
    <name type="scientific">Stylosanthes scabra</name>
    <dbReference type="NCBI Taxonomy" id="79078"/>
    <lineage>
        <taxon>Eukaryota</taxon>
        <taxon>Viridiplantae</taxon>
        <taxon>Streptophyta</taxon>
        <taxon>Embryophyta</taxon>
        <taxon>Tracheophyta</taxon>
        <taxon>Spermatophyta</taxon>
        <taxon>Magnoliopsida</taxon>
        <taxon>eudicotyledons</taxon>
        <taxon>Gunneridae</taxon>
        <taxon>Pentapetalae</taxon>
        <taxon>rosids</taxon>
        <taxon>fabids</taxon>
        <taxon>Fabales</taxon>
        <taxon>Fabaceae</taxon>
        <taxon>Papilionoideae</taxon>
        <taxon>50 kb inversion clade</taxon>
        <taxon>dalbergioids sensu lato</taxon>
        <taxon>Dalbergieae</taxon>
        <taxon>Pterocarpus clade</taxon>
        <taxon>Stylosanthes</taxon>
    </lineage>
</organism>
<evidence type="ECO:0000313" key="1">
    <source>
        <dbReference type="EMBL" id="MED6135078.1"/>
    </source>
</evidence>
<keyword evidence="2" id="KW-1185">Reference proteome</keyword>
<evidence type="ECO:0000313" key="2">
    <source>
        <dbReference type="Proteomes" id="UP001341840"/>
    </source>
</evidence>